<name>A0A1T5D8P1_9SPHI</name>
<accession>A0A1T5D8P1</accession>
<reference evidence="2" key="1">
    <citation type="submission" date="2017-02" db="EMBL/GenBank/DDBJ databases">
        <authorList>
            <person name="Varghese N."/>
            <person name="Submissions S."/>
        </authorList>
    </citation>
    <scope>NUCLEOTIDE SEQUENCE [LARGE SCALE GENOMIC DNA]</scope>
    <source>
        <strain evidence="2">DSM 24091</strain>
    </source>
</reference>
<gene>
    <name evidence="1" type="ORF">SAMN05660841_01846</name>
</gene>
<dbReference type="AlphaFoldDB" id="A0A1T5D8P1"/>
<evidence type="ECO:0000313" key="1">
    <source>
        <dbReference type="EMBL" id="SKB68039.1"/>
    </source>
</evidence>
<organism evidence="1 2">
    <name type="scientific">Sphingobacterium nematocida</name>
    <dbReference type="NCBI Taxonomy" id="1513896"/>
    <lineage>
        <taxon>Bacteria</taxon>
        <taxon>Pseudomonadati</taxon>
        <taxon>Bacteroidota</taxon>
        <taxon>Sphingobacteriia</taxon>
        <taxon>Sphingobacteriales</taxon>
        <taxon>Sphingobacteriaceae</taxon>
        <taxon>Sphingobacterium</taxon>
    </lineage>
</organism>
<dbReference type="EMBL" id="FUZF01000006">
    <property type="protein sequence ID" value="SKB68039.1"/>
    <property type="molecule type" value="Genomic_DNA"/>
</dbReference>
<sequence length="54" mass="6371">MKIDFTSIFQILFLRMESKLLKRKNDEKLYNTIVDANSVKDFFQSGYFCWGAVA</sequence>
<dbReference type="Proteomes" id="UP000190150">
    <property type="component" value="Unassembled WGS sequence"/>
</dbReference>
<keyword evidence="2" id="KW-1185">Reference proteome</keyword>
<proteinExistence type="predicted"/>
<protein>
    <submittedName>
        <fullName evidence="1">Uncharacterized protein</fullName>
    </submittedName>
</protein>
<evidence type="ECO:0000313" key="2">
    <source>
        <dbReference type="Proteomes" id="UP000190150"/>
    </source>
</evidence>